<gene>
    <name evidence="3" type="primary">RDH11</name>
    <name evidence="3" type="ORF">L345_12325</name>
</gene>
<reference evidence="3 4" key="1">
    <citation type="journal article" date="2013" name="Proc. Natl. Acad. Sci. U.S.A.">
        <title>The king cobra genome reveals dynamic gene evolution and adaptation in the snake venom system.</title>
        <authorList>
            <person name="Vonk F.J."/>
            <person name="Casewell N.R."/>
            <person name="Henkel C.V."/>
            <person name="Heimberg A.M."/>
            <person name="Jansen H.J."/>
            <person name="McCleary R.J."/>
            <person name="Kerkkamp H.M."/>
            <person name="Vos R.A."/>
            <person name="Guerreiro I."/>
            <person name="Calvete J.J."/>
            <person name="Wuster W."/>
            <person name="Woods A.E."/>
            <person name="Logan J.M."/>
            <person name="Harrison R.A."/>
            <person name="Castoe T.A."/>
            <person name="de Koning A.P."/>
            <person name="Pollock D.D."/>
            <person name="Yandell M."/>
            <person name="Calderon D."/>
            <person name="Renjifo C."/>
            <person name="Currier R.B."/>
            <person name="Salgado D."/>
            <person name="Pla D."/>
            <person name="Sanz L."/>
            <person name="Hyder A.S."/>
            <person name="Ribeiro J.M."/>
            <person name="Arntzen J.W."/>
            <person name="van den Thillart G.E."/>
            <person name="Boetzer M."/>
            <person name="Pirovano W."/>
            <person name="Dirks R.P."/>
            <person name="Spaink H.P."/>
            <person name="Duboule D."/>
            <person name="McGlinn E."/>
            <person name="Kini R.M."/>
            <person name="Richardson M.K."/>
        </authorList>
    </citation>
    <scope>NUCLEOTIDE SEQUENCE</scope>
    <source>
        <tissue evidence="3">Blood</tissue>
    </source>
</reference>
<comment type="caution">
    <text evidence="3">The sequence shown here is derived from an EMBL/GenBank/DDBJ whole genome shotgun (WGS) entry which is preliminary data.</text>
</comment>
<evidence type="ECO:0000256" key="2">
    <source>
        <dbReference type="ARBA" id="ARBA00023002"/>
    </source>
</evidence>
<evidence type="ECO:0000313" key="3">
    <source>
        <dbReference type="EMBL" id="ETE61923.1"/>
    </source>
</evidence>
<name>V8NJT9_OPHHA</name>
<dbReference type="Pfam" id="PF00106">
    <property type="entry name" value="adh_short"/>
    <property type="match status" value="1"/>
</dbReference>
<dbReference type="EMBL" id="AZIM01003573">
    <property type="protein sequence ID" value="ETE61923.1"/>
    <property type="molecule type" value="Genomic_DNA"/>
</dbReference>
<dbReference type="GO" id="GO:0016491">
    <property type="term" value="F:oxidoreductase activity"/>
    <property type="evidence" value="ECO:0007669"/>
    <property type="project" value="UniProtKB-KW"/>
</dbReference>
<keyword evidence="4" id="KW-1185">Reference proteome</keyword>
<dbReference type="InterPro" id="IPR002347">
    <property type="entry name" value="SDR_fam"/>
</dbReference>
<dbReference type="SUPFAM" id="SSF51735">
    <property type="entry name" value="NAD(P)-binding Rossmann-fold domains"/>
    <property type="match status" value="1"/>
</dbReference>
<protein>
    <submittedName>
        <fullName evidence="3">Retinol dehydrogenase 11</fullName>
    </submittedName>
</protein>
<sequence>MILDLASLNSVRAFAQTFLASEPRLDILINNAVNYLAHFLLTHLLLDRLKRCAPSRILILSSMAHNSGKIDFQTIHKPGEGMQNALLSYGSSKLANILHARELGKQLEGTNVTCYAVHPGLVRTRINRSLPRWVFWFFQFMRLFSRDSNAGAQTSIYCATEEGIERLSGQYFVDCQTKVPSPQACDDQLAKKLWEFSERLLGLTT</sequence>
<comment type="similarity">
    <text evidence="1">Belongs to the short-chain dehydrogenases/reductases (SDR) family.</text>
</comment>
<dbReference type="PANTHER" id="PTHR43157">
    <property type="entry name" value="PHOSPHATIDYLINOSITOL-GLYCAN BIOSYNTHESIS CLASS F PROTEIN-RELATED"/>
    <property type="match status" value="1"/>
</dbReference>
<proteinExistence type="inferred from homology"/>
<dbReference type="Proteomes" id="UP000018936">
    <property type="component" value="Unassembled WGS sequence"/>
</dbReference>
<dbReference type="Gene3D" id="3.40.50.720">
    <property type="entry name" value="NAD(P)-binding Rossmann-like Domain"/>
    <property type="match status" value="1"/>
</dbReference>
<dbReference type="OrthoDB" id="191139at2759"/>
<feature type="non-terminal residue" evidence="3">
    <location>
        <position position="1"/>
    </location>
</feature>
<evidence type="ECO:0000313" key="4">
    <source>
        <dbReference type="Proteomes" id="UP000018936"/>
    </source>
</evidence>
<dbReference type="PANTHER" id="PTHR43157:SF44">
    <property type="entry name" value="DEHYDROGENASE_REDUCTASE SDR FAMILY MEMBER 13"/>
    <property type="match status" value="1"/>
</dbReference>
<dbReference type="AlphaFoldDB" id="V8NJT9"/>
<accession>V8NJT9</accession>
<evidence type="ECO:0000256" key="1">
    <source>
        <dbReference type="ARBA" id="ARBA00006484"/>
    </source>
</evidence>
<dbReference type="InterPro" id="IPR036291">
    <property type="entry name" value="NAD(P)-bd_dom_sf"/>
</dbReference>
<keyword evidence="2" id="KW-0560">Oxidoreductase</keyword>
<organism evidence="3 4">
    <name type="scientific">Ophiophagus hannah</name>
    <name type="common">King cobra</name>
    <name type="synonym">Naja hannah</name>
    <dbReference type="NCBI Taxonomy" id="8665"/>
    <lineage>
        <taxon>Eukaryota</taxon>
        <taxon>Metazoa</taxon>
        <taxon>Chordata</taxon>
        <taxon>Craniata</taxon>
        <taxon>Vertebrata</taxon>
        <taxon>Euteleostomi</taxon>
        <taxon>Lepidosauria</taxon>
        <taxon>Squamata</taxon>
        <taxon>Bifurcata</taxon>
        <taxon>Unidentata</taxon>
        <taxon>Episquamata</taxon>
        <taxon>Toxicofera</taxon>
        <taxon>Serpentes</taxon>
        <taxon>Colubroidea</taxon>
        <taxon>Elapidae</taxon>
        <taxon>Elapinae</taxon>
        <taxon>Ophiophagus</taxon>
    </lineage>
</organism>